<sequence>MANKLFLVSATLAFFFFLLTNASIYRTVVEFDEDNQIGPFGPQQCQKEFEQTQHLRACQQWIHMQATQPPSGPRALEFEVDIENPQGSQLKATLFQQCCNELRQEDKICVCPALKHVSKEVRIQFEQEQHQGLPQIVSRIYQTATQLPKFCKVPQIPNQTFWSVYTTVMSVVVDECYHYTVIVCVL</sequence>
<evidence type="ECO:0000256" key="4">
    <source>
        <dbReference type="SAM" id="SignalP"/>
    </source>
</evidence>
<evidence type="ECO:0000259" key="5">
    <source>
        <dbReference type="SMART" id="SM00499"/>
    </source>
</evidence>
<dbReference type="SUPFAM" id="SSF47699">
    <property type="entry name" value="Bifunctional inhibitor/lipid-transfer protein/seed storage 2S albumin"/>
    <property type="match status" value="1"/>
</dbReference>
<evidence type="ECO:0000313" key="7">
    <source>
        <dbReference type="Proteomes" id="UP000824890"/>
    </source>
</evidence>
<keyword evidence="7" id="KW-1185">Reference proteome</keyword>
<evidence type="ECO:0000256" key="1">
    <source>
        <dbReference type="ARBA" id="ARBA00008262"/>
    </source>
</evidence>
<feature type="chain" id="PRO_5046810307" description="Bifunctional inhibitor/plant lipid transfer protein/seed storage helical domain-containing protein" evidence="4">
    <location>
        <begin position="23"/>
        <end position="186"/>
    </location>
</feature>
<dbReference type="InterPro" id="IPR000617">
    <property type="entry name" value="Napin/2SS/CON"/>
</dbReference>
<dbReference type="Gene3D" id="1.10.110.10">
    <property type="entry name" value="Plant lipid-transfer and hydrophobic proteins"/>
    <property type="match status" value="1"/>
</dbReference>
<dbReference type="InterPro" id="IPR036312">
    <property type="entry name" value="Bifun_inhib/LTP/seed_sf"/>
</dbReference>
<comment type="caution">
    <text evidence="6">The sequence shown here is derived from an EMBL/GenBank/DDBJ whole genome shotgun (WGS) entry which is preliminary data.</text>
</comment>
<feature type="domain" description="Bifunctional inhibitor/plant lipid transfer protein/seed storage helical" evidence="5">
    <location>
        <begin position="58"/>
        <end position="161"/>
    </location>
</feature>
<name>A0ABQ8CET8_BRANA</name>
<feature type="signal peptide" evidence="4">
    <location>
        <begin position="1"/>
        <end position="22"/>
    </location>
</feature>
<evidence type="ECO:0000313" key="6">
    <source>
        <dbReference type="EMBL" id="KAH0915588.1"/>
    </source>
</evidence>
<dbReference type="Proteomes" id="UP000824890">
    <property type="component" value="Unassembled WGS sequence"/>
</dbReference>
<evidence type="ECO:0000256" key="2">
    <source>
        <dbReference type="ARBA" id="ARBA00022761"/>
    </source>
</evidence>
<dbReference type="InterPro" id="IPR016140">
    <property type="entry name" value="Bifunc_inhib/LTP/seed_store"/>
</dbReference>
<dbReference type="SMART" id="SM00499">
    <property type="entry name" value="AAI"/>
    <property type="match status" value="1"/>
</dbReference>
<accession>A0ABQ8CET8</accession>
<organism evidence="6 7">
    <name type="scientific">Brassica napus</name>
    <name type="common">Rape</name>
    <dbReference type="NCBI Taxonomy" id="3708"/>
    <lineage>
        <taxon>Eukaryota</taxon>
        <taxon>Viridiplantae</taxon>
        <taxon>Streptophyta</taxon>
        <taxon>Embryophyta</taxon>
        <taxon>Tracheophyta</taxon>
        <taxon>Spermatophyta</taxon>
        <taxon>Magnoliopsida</taxon>
        <taxon>eudicotyledons</taxon>
        <taxon>Gunneridae</taxon>
        <taxon>Pentapetalae</taxon>
        <taxon>rosids</taxon>
        <taxon>malvids</taxon>
        <taxon>Brassicales</taxon>
        <taxon>Brassicaceae</taxon>
        <taxon>Brassiceae</taxon>
        <taxon>Brassica</taxon>
    </lineage>
</organism>
<proteinExistence type="inferred from homology"/>
<comment type="similarity">
    <text evidence="1">Belongs to the 2S seed storage albumins family.</text>
</comment>
<dbReference type="PANTHER" id="PTHR35496:SF9">
    <property type="entry name" value="GENOME ASSEMBLY, CHROMOSOME: A01"/>
    <property type="match status" value="1"/>
</dbReference>
<keyword evidence="3" id="KW-0708">Seed storage protein</keyword>
<dbReference type="CDD" id="cd00261">
    <property type="entry name" value="AAI_SS"/>
    <property type="match status" value="1"/>
</dbReference>
<evidence type="ECO:0000256" key="3">
    <source>
        <dbReference type="ARBA" id="ARBA00023129"/>
    </source>
</evidence>
<gene>
    <name evidence="6" type="ORF">HID58_030034</name>
</gene>
<reference evidence="6 7" key="1">
    <citation type="submission" date="2021-05" db="EMBL/GenBank/DDBJ databases">
        <title>Genome Assembly of Synthetic Allotetraploid Brassica napus Reveals Homoeologous Exchanges between Subgenomes.</title>
        <authorList>
            <person name="Davis J.T."/>
        </authorList>
    </citation>
    <scope>NUCLEOTIDE SEQUENCE [LARGE SCALE GENOMIC DNA]</scope>
    <source>
        <strain evidence="7">cv. Da-Ae</strain>
        <tissue evidence="6">Seedling</tissue>
    </source>
</reference>
<dbReference type="Pfam" id="PF00234">
    <property type="entry name" value="Tryp_alpha_amyl"/>
    <property type="match status" value="1"/>
</dbReference>
<dbReference type="PRINTS" id="PR00496">
    <property type="entry name" value="NAPIN"/>
</dbReference>
<dbReference type="PANTHER" id="PTHR35496">
    <property type="entry name" value="2S SEED STORAGE PROTEIN 1-RELATED"/>
    <property type="match status" value="1"/>
</dbReference>
<keyword evidence="4" id="KW-0732">Signal</keyword>
<protein>
    <recommendedName>
        <fullName evidence="5">Bifunctional inhibitor/plant lipid transfer protein/seed storage helical domain-containing protein</fullName>
    </recommendedName>
</protein>
<keyword evidence="2" id="KW-0758">Storage protein</keyword>
<dbReference type="EMBL" id="JAGKQM010000008">
    <property type="protein sequence ID" value="KAH0915588.1"/>
    <property type="molecule type" value="Genomic_DNA"/>
</dbReference>